<dbReference type="PANTHER" id="PTHR37299">
    <property type="entry name" value="TRANSCRIPTIONAL REGULATOR-RELATED"/>
    <property type="match status" value="1"/>
</dbReference>
<dbReference type="EMBL" id="RXOC01000012">
    <property type="protein sequence ID" value="RXF68201.1"/>
    <property type="molecule type" value="Genomic_DNA"/>
</dbReference>
<dbReference type="AlphaFoldDB" id="A0A4Q0M5B8"/>
<feature type="domain" description="HTH LytTR-type" evidence="3">
    <location>
        <begin position="147"/>
        <end position="254"/>
    </location>
</feature>
<evidence type="ECO:0000259" key="3">
    <source>
        <dbReference type="PROSITE" id="PS50930"/>
    </source>
</evidence>
<dbReference type="InterPro" id="IPR046947">
    <property type="entry name" value="LytR-like"/>
</dbReference>
<dbReference type="Proteomes" id="UP000290848">
    <property type="component" value="Unassembled WGS sequence"/>
</dbReference>
<dbReference type="PANTHER" id="PTHR37299:SF1">
    <property type="entry name" value="STAGE 0 SPORULATION PROTEIN A HOMOLOG"/>
    <property type="match status" value="1"/>
</dbReference>
<dbReference type="SUPFAM" id="SSF52172">
    <property type="entry name" value="CheY-like"/>
    <property type="match status" value="1"/>
</dbReference>
<dbReference type="PROSITE" id="PS50110">
    <property type="entry name" value="RESPONSE_REGULATORY"/>
    <property type="match status" value="1"/>
</dbReference>
<sequence length="254" mass="29324">MKVLIIEDELKTGRELKTIAEGIDPAIEVLEILPSVEMALDWFKENAPPDLIFSDIQLADGLSFSIFESVDVRAPIIFCTAYDDYALRAFDANGIDYLLKPVDELKLRQSLDKYSRLQSLLSGPGGDYQKKLESMLLQMKQKHKNTLLVHFREKIIPLKTADIAFIHYANGIISVYMRAGQEHYLTHSLDELEGMLDPVQFFRANRQFIINRESVKSIEHYFSRRLIVWLHSKTPENIVISKSRSSEFLQWITM</sequence>
<dbReference type="Pfam" id="PF04397">
    <property type="entry name" value="LytTR"/>
    <property type="match status" value="1"/>
</dbReference>
<reference evidence="4 5" key="1">
    <citation type="submission" date="2018-12" db="EMBL/GenBank/DDBJ databases">
        <title>The Draft Genome Sequence of the Soil Bacterium Pedobacter tournemirensis R1.</title>
        <authorList>
            <person name="He J."/>
        </authorList>
    </citation>
    <scope>NUCLEOTIDE SEQUENCE [LARGE SCALE GENOMIC DNA]</scope>
    <source>
        <strain evidence="4 5">R1</strain>
    </source>
</reference>
<name>A0A4Q0M5B8_9SPHI</name>
<dbReference type="SMART" id="SM00448">
    <property type="entry name" value="REC"/>
    <property type="match status" value="1"/>
</dbReference>
<protein>
    <submittedName>
        <fullName evidence="4">Response regulator transcription factor</fullName>
    </submittedName>
</protein>
<feature type="modified residue" description="4-aspartylphosphate" evidence="1">
    <location>
        <position position="55"/>
    </location>
</feature>
<dbReference type="InterPro" id="IPR007492">
    <property type="entry name" value="LytTR_DNA-bd_dom"/>
</dbReference>
<comment type="caution">
    <text evidence="4">The sequence shown here is derived from an EMBL/GenBank/DDBJ whole genome shotgun (WGS) entry which is preliminary data.</text>
</comment>
<dbReference type="Gene3D" id="2.40.50.1020">
    <property type="entry name" value="LytTr DNA-binding domain"/>
    <property type="match status" value="1"/>
</dbReference>
<dbReference type="RefSeq" id="WP_128770630.1">
    <property type="nucleotide sequence ID" value="NZ_RXOC01000012.1"/>
</dbReference>
<evidence type="ECO:0000313" key="5">
    <source>
        <dbReference type="Proteomes" id="UP000290848"/>
    </source>
</evidence>
<organism evidence="4 5">
    <name type="scientific">Arcticibacter tournemirensis</name>
    <dbReference type="NCBI Taxonomy" id="699437"/>
    <lineage>
        <taxon>Bacteria</taxon>
        <taxon>Pseudomonadati</taxon>
        <taxon>Bacteroidota</taxon>
        <taxon>Sphingobacteriia</taxon>
        <taxon>Sphingobacteriales</taxon>
        <taxon>Sphingobacteriaceae</taxon>
        <taxon>Arcticibacter</taxon>
    </lineage>
</organism>
<dbReference type="SMART" id="SM00850">
    <property type="entry name" value="LytTR"/>
    <property type="match status" value="1"/>
</dbReference>
<dbReference type="Gene3D" id="3.40.50.2300">
    <property type="match status" value="1"/>
</dbReference>
<dbReference type="InterPro" id="IPR001789">
    <property type="entry name" value="Sig_transdc_resp-reg_receiver"/>
</dbReference>
<evidence type="ECO:0000256" key="1">
    <source>
        <dbReference type="PROSITE-ProRule" id="PRU00169"/>
    </source>
</evidence>
<dbReference type="PROSITE" id="PS50930">
    <property type="entry name" value="HTH_LYTTR"/>
    <property type="match status" value="1"/>
</dbReference>
<feature type="domain" description="Response regulatory" evidence="2">
    <location>
        <begin position="2"/>
        <end position="115"/>
    </location>
</feature>
<dbReference type="InterPro" id="IPR011006">
    <property type="entry name" value="CheY-like_superfamily"/>
</dbReference>
<proteinExistence type="predicted"/>
<evidence type="ECO:0000313" key="4">
    <source>
        <dbReference type="EMBL" id="RXF68201.1"/>
    </source>
</evidence>
<accession>A0A4Q0M5B8</accession>
<dbReference type="GO" id="GO:0000156">
    <property type="term" value="F:phosphorelay response regulator activity"/>
    <property type="evidence" value="ECO:0007669"/>
    <property type="project" value="InterPro"/>
</dbReference>
<dbReference type="GO" id="GO:0003677">
    <property type="term" value="F:DNA binding"/>
    <property type="evidence" value="ECO:0007669"/>
    <property type="project" value="InterPro"/>
</dbReference>
<dbReference type="Pfam" id="PF00072">
    <property type="entry name" value="Response_reg"/>
    <property type="match status" value="1"/>
</dbReference>
<evidence type="ECO:0000259" key="2">
    <source>
        <dbReference type="PROSITE" id="PS50110"/>
    </source>
</evidence>
<gene>
    <name evidence="4" type="ORF">EKH83_16840</name>
</gene>
<keyword evidence="1" id="KW-0597">Phosphoprotein</keyword>